<keyword evidence="2 4" id="KW-0521">NADP</keyword>
<dbReference type="InterPro" id="IPR013328">
    <property type="entry name" value="6PGD_dom2"/>
</dbReference>
<dbReference type="Proteomes" id="UP000002892">
    <property type="component" value="Chromosome"/>
</dbReference>
<dbReference type="Gene3D" id="3.40.50.720">
    <property type="entry name" value="NAD(P)-binding Rossmann-like Domain"/>
    <property type="match status" value="1"/>
</dbReference>
<keyword evidence="4" id="KW-0566">Pantothenate biosynthesis</keyword>
<dbReference type="eggNOG" id="COG1893">
    <property type="taxonomic scope" value="Bacteria"/>
</dbReference>
<dbReference type="HOGENOM" id="CLU_031468_0_0_9"/>
<evidence type="ECO:0000313" key="8">
    <source>
        <dbReference type="Proteomes" id="UP000002892"/>
    </source>
</evidence>
<dbReference type="InterPro" id="IPR003710">
    <property type="entry name" value="ApbA"/>
</dbReference>
<accession>I4D2W0</accession>
<dbReference type="KEGG" id="dai:Desaci_1095"/>
<keyword evidence="3 4" id="KW-0560">Oxidoreductase</keyword>
<dbReference type="InterPro" id="IPR008927">
    <property type="entry name" value="6-PGluconate_DH-like_C_sf"/>
</dbReference>
<feature type="domain" description="Ketopantoate reductase N-terminal" evidence="5">
    <location>
        <begin position="3"/>
        <end position="152"/>
    </location>
</feature>
<dbReference type="STRING" id="646529.Desaci_1095"/>
<comment type="similarity">
    <text evidence="1 4">Belongs to the ketopantoate reductase family.</text>
</comment>
<evidence type="ECO:0000256" key="1">
    <source>
        <dbReference type="ARBA" id="ARBA00007870"/>
    </source>
</evidence>
<comment type="pathway">
    <text evidence="4">Cofactor biosynthesis; (R)-pantothenate biosynthesis; (R)-pantoate from 3-methyl-2-oxobutanoate: step 2/2.</text>
</comment>
<dbReference type="PANTHER" id="PTHR21708">
    <property type="entry name" value="PROBABLE 2-DEHYDROPANTOATE 2-REDUCTASE"/>
    <property type="match status" value="1"/>
</dbReference>
<evidence type="ECO:0000313" key="7">
    <source>
        <dbReference type="EMBL" id="AFM40134.1"/>
    </source>
</evidence>
<dbReference type="InterPro" id="IPR013752">
    <property type="entry name" value="KPA_reductase"/>
</dbReference>
<proteinExistence type="inferred from homology"/>
<reference evidence="7 8" key="1">
    <citation type="journal article" date="2012" name="J. Bacteriol.">
        <title>Complete genome sequences of Desulfosporosinus orientis DSM765T, Desulfosporosinus youngiae DSM17734T, Desulfosporosinus meridiei DSM13257T, and Desulfosporosinus acidiphilus DSM22704T.</title>
        <authorList>
            <person name="Pester M."/>
            <person name="Brambilla E."/>
            <person name="Alazard D."/>
            <person name="Rattei T."/>
            <person name="Weinmaier T."/>
            <person name="Han J."/>
            <person name="Lucas S."/>
            <person name="Lapidus A."/>
            <person name="Cheng J.F."/>
            <person name="Goodwin L."/>
            <person name="Pitluck S."/>
            <person name="Peters L."/>
            <person name="Ovchinnikova G."/>
            <person name="Teshima H."/>
            <person name="Detter J.C."/>
            <person name="Han C.S."/>
            <person name="Tapia R."/>
            <person name="Land M.L."/>
            <person name="Hauser L."/>
            <person name="Kyrpides N.C."/>
            <person name="Ivanova N.N."/>
            <person name="Pagani I."/>
            <person name="Huntmann M."/>
            <person name="Wei C.L."/>
            <person name="Davenport K.W."/>
            <person name="Daligault H."/>
            <person name="Chain P.S."/>
            <person name="Chen A."/>
            <person name="Mavromatis K."/>
            <person name="Markowitz V."/>
            <person name="Szeto E."/>
            <person name="Mikhailova N."/>
            <person name="Pati A."/>
            <person name="Wagner M."/>
            <person name="Woyke T."/>
            <person name="Ollivier B."/>
            <person name="Klenk H.P."/>
            <person name="Spring S."/>
            <person name="Loy A."/>
        </authorList>
    </citation>
    <scope>NUCLEOTIDE SEQUENCE [LARGE SCALE GENOMIC DNA]</scope>
    <source>
        <strain evidence="8">DSM 22704 / JCM 16185 / SJ4</strain>
    </source>
</reference>
<gene>
    <name evidence="7" type="ordered locus">Desaci_1095</name>
</gene>
<sequence>MKVLVIGLGALGTAYSCFLSLAGHEVTGVGRPAILDKIRNNGVKVTGIWGEHSAKLSGMVSEVAELDRDQFEMIIVTVKTFATEEIAKNISHLVGDNTHVFLLQNGYGNFESAANYISEDRIILGRVIFGAELVAPGESIVTVIADDVVLGSPKNLIPHEFLDEYAGIFTKAGIPTKSSLEIMKYIWGKIIYNSALNSLGAIFEVSYGQLAEEPITRDLMNKIIEEIFNLFKARGIVTFWSDAQSYLENFYQNLIPPTSAHHASMLQDIQSGRRTEIESLNGAVVKLAHESGVSVPTNEIIVSMVKAKEHFNYRQRTC</sequence>
<dbReference type="FunFam" id="1.10.1040.10:FF:000017">
    <property type="entry name" value="2-dehydropantoate 2-reductase"/>
    <property type="match status" value="1"/>
</dbReference>
<dbReference type="UniPathway" id="UPA00028">
    <property type="reaction ID" value="UER00004"/>
</dbReference>
<dbReference type="GO" id="GO:0008677">
    <property type="term" value="F:2-dehydropantoate 2-reductase activity"/>
    <property type="evidence" value="ECO:0007669"/>
    <property type="project" value="UniProtKB-EC"/>
</dbReference>
<evidence type="ECO:0000256" key="2">
    <source>
        <dbReference type="ARBA" id="ARBA00022857"/>
    </source>
</evidence>
<dbReference type="GO" id="GO:0015940">
    <property type="term" value="P:pantothenate biosynthetic process"/>
    <property type="evidence" value="ECO:0007669"/>
    <property type="project" value="UniProtKB-UniPathway"/>
</dbReference>
<dbReference type="InterPro" id="IPR013332">
    <property type="entry name" value="KPR_N"/>
</dbReference>
<dbReference type="RefSeq" id="WP_014826142.1">
    <property type="nucleotide sequence ID" value="NC_018068.1"/>
</dbReference>
<dbReference type="Pfam" id="PF08546">
    <property type="entry name" value="ApbA_C"/>
    <property type="match status" value="1"/>
</dbReference>
<dbReference type="InterPro" id="IPR051402">
    <property type="entry name" value="KPR-Related"/>
</dbReference>
<dbReference type="AlphaFoldDB" id="I4D2W0"/>
<dbReference type="PANTHER" id="PTHR21708:SF26">
    <property type="entry name" value="2-DEHYDROPANTOATE 2-REDUCTASE"/>
    <property type="match status" value="1"/>
</dbReference>
<dbReference type="GO" id="GO:0005737">
    <property type="term" value="C:cytoplasm"/>
    <property type="evidence" value="ECO:0007669"/>
    <property type="project" value="TreeGrafter"/>
</dbReference>
<keyword evidence="8" id="KW-1185">Reference proteome</keyword>
<dbReference type="SUPFAM" id="SSF51735">
    <property type="entry name" value="NAD(P)-binding Rossmann-fold domains"/>
    <property type="match status" value="1"/>
</dbReference>
<evidence type="ECO:0000256" key="4">
    <source>
        <dbReference type="RuleBase" id="RU362068"/>
    </source>
</evidence>
<name>I4D2W0_DESAJ</name>
<dbReference type="EC" id="1.1.1.169" evidence="4"/>
<comment type="function">
    <text evidence="4">Catalyzes the NADPH-dependent reduction of ketopantoate into pantoic acid.</text>
</comment>
<dbReference type="Pfam" id="PF02558">
    <property type="entry name" value="ApbA"/>
    <property type="match status" value="1"/>
</dbReference>
<dbReference type="OrthoDB" id="9793586at2"/>
<organism evidence="7 8">
    <name type="scientific">Desulfosporosinus acidiphilus (strain DSM 22704 / JCM 16185 / SJ4)</name>
    <dbReference type="NCBI Taxonomy" id="646529"/>
    <lineage>
        <taxon>Bacteria</taxon>
        <taxon>Bacillati</taxon>
        <taxon>Bacillota</taxon>
        <taxon>Clostridia</taxon>
        <taxon>Eubacteriales</taxon>
        <taxon>Desulfitobacteriaceae</taxon>
        <taxon>Desulfosporosinus</taxon>
    </lineage>
</organism>
<dbReference type="InterPro" id="IPR036291">
    <property type="entry name" value="NAD(P)-bd_dom_sf"/>
</dbReference>
<protein>
    <recommendedName>
        <fullName evidence="4">2-dehydropantoate 2-reductase</fullName>
        <ecNumber evidence="4">1.1.1.169</ecNumber>
    </recommendedName>
    <alternativeName>
        <fullName evidence="4">Ketopantoate reductase</fullName>
    </alternativeName>
</protein>
<evidence type="ECO:0000259" key="6">
    <source>
        <dbReference type="Pfam" id="PF08546"/>
    </source>
</evidence>
<feature type="domain" description="Ketopantoate reductase C-terminal" evidence="6">
    <location>
        <begin position="181"/>
        <end position="309"/>
    </location>
</feature>
<dbReference type="SUPFAM" id="SSF48179">
    <property type="entry name" value="6-phosphogluconate dehydrogenase C-terminal domain-like"/>
    <property type="match status" value="1"/>
</dbReference>
<evidence type="ECO:0000259" key="5">
    <source>
        <dbReference type="Pfam" id="PF02558"/>
    </source>
</evidence>
<dbReference type="PROSITE" id="PS51257">
    <property type="entry name" value="PROKAR_LIPOPROTEIN"/>
    <property type="match status" value="1"/>
</dbReference>
<dbReference type="Gene3D" id="1.10.1040.10">
    <property type="entry name" value="N-(1-d-carboxylethyl)-l-norvaline Dehydrogenase, domain 2"/>
    <property type="match status" value="1"/>
</dbReference>
<dbReference type="EMBL" id="CP003639">
    <property type="protein sequence ID" value="AFM40134.1"/>
    <property type="molecule type" value="Genomic_DNA"/>
</dbReference>
<comment type="catalytic activity">
    <reaction evidence="4">
        <text>(R)-pantoate + NADP(+) = 2-dehydropantoate + NADPH + H(+)</text>
        <dbReference type="Rhea" id="RHEA:16233"/>
        <dbReference type="ChEBI" id="CHEBI:11561"/>
        <dbReference type="ChEBI" id="CHEBI:15378"/>
        <dbReference type="ChEBI" id="CHEBI:15980"/>
        <dbReference type="ChEBI" id="CHEBI:57783"/>
        <dbReference type="ChEBI" id="CHEBI:58349"/>
        <dbReference type="EC" id="1.1.1.169"/>
    </reaction>
</comment>
<dbReference type="NCBIfam" id="TIGR00745">
    <property type="entry name" value="apbA_panE"/>
    <property type="match status" value="1"/>
</dbReference>
<evidence type="ECO:0000256" key="3">
    <source>
        <dbReference type="ARBA" id="ARBA00023002"/>
    </source>
</evidence>